<evidence type="ECO:0000313" key="9">
    <source>
        <dbReference type="EMBL" id="RBQ13819.1"/>
    </source>
</evidence>
<dbReference type="InterPro" id="IPR010737">
    <property type="entry name" value="4-carb_acid_sugar_kinase_N"/>
</dbReference>
<feature type="domain" description="Four-carbon acid sugar kinase nucleotide binding" evidence="8">
    <location>
        <begin position="295"/>
        <end position="385"/>
    </location>
</feature>
<evidence type="ECO:0000256" key="6">
    <source>
        <dbReference type="ARBA" id="ARBA00023277"/>
    </source>
</evidence>
<evidence type="ECO:0000313" key="10">
    <source>
        <dbReference type="Proteomes" id="UP000253303"/>
    </source>
</evidence>
<evidence type="ECO:0000259" key="8">
    <source>
        <dbReference type="Pfam" id="PF17042"/>
    </source>
</evidence>
<dbReference type="Pfam" id="PF17042">
    <property type="entry name" value="NBD_C"/>
    <property type="match status" value="1"/>
</dbReference>
<dbReference type="Proteomes" id="UP000253303">
    <property type="component" value="Unassembled WGS sequence"/>
</dbReference>
<evidence type="ECO:0000256" key="5">
    <source>
        <dbReference type="ARBA" id="ARBA00022840"/>
    </source>
</evidence>
<keyword evidence="2" id="KW-0808">Transferase</keyword>
<protein>
    <submittedName>
        <fullName evidence="9">Uncharacterized protein</fullName>
    </submittedName>
</protein>
<evidence type="ECO:0000259" key="7">
    <source>
        <dbReference type="Pfam" id="PF07005"/>
    </source>
</evidence>
<accession>A0A366LK54</accession>
<name>A0A366LK54_9ACTN</name>
<keyword evidence="6" id="KW-0119">Carbohydrate metabolism</keyword>
<dbReference type="GO" id="GO:0016301">
    <property type="term" value="F:kinase activity"/>
    <property type="evidence" value="ECO:0007669"/>
    <property type="project" value="UniProtKB-KW"/>
</dbReference>
<comment type="similarity">
    <text evidence="1">Belongs to the four-carbon acid sugar kinase family.</text>
</comment>
<evidence type="ECO:0000256" key="4">
    <source>
        <dbReference type="ARBA" id="ARBA00022777"/>
    </source>
</evidence>
<dbReference type="SUPFAM" id="SSF142764">
    <property type="entry name" value="YgbK-like"/>
    <property type="match status" value="1"/>
</dbReference>
<sequence>MAPSKMPHPPRGPALGILAEDLQGSVAVACRLRQRGLDPVIVRDPASVVSDADAIVVDLDLHHAADAAEARIREWAAWLGEHGCERVEVKLNAELRGSPDALIAGIDAGQDEKGILLVVPAYPTAGRVCVDGHLLAPMPVGNGLDVDVRSAIRTEDAGLVGLTVLNQGVGAVTAHILDARARGTRRFVLDGTVEAHLGTAAEAATRLREEGHAVATASTGGWLRFYPDLGRDGFVVVVTPGNHETDRAQLRRLGAAYGPRALITTATEAASWGADAAHEVLASHRILALHETDRDDPDRWVVAEQLARAVRGLLDASARSENKCLGVVASGGLTTTALVQQLGGTSLSAGLELEPLCPTARITGGDFDRLRLLCKATGTGSEETLLRMTRQILGA</sequence>
<dbReference type="RefSeq" id="WP_113986804.1">
    <property type="nucleotide sequence ID" value="NZ_QMEY01000046.1"/>
</dbReference>
<gene>
    <name evidence="9" type="ORF">DP939_44090</name>
</gene>
<feature type="domain" description="Four-carbon acid sugar kinase N-terminal" evidence="7">
    <location>
        <begin position="15"/>
        <end position="220"/>
    </location>
</feature>
<dbReference type="Gene3D" id="3.40.980.20">
    <property type="entry name" value="Four-carbon acid sugar kinase, nucleotide binding domain"/>
    <property type="match status" value="1"/>
</dbReference>
<dbReference type="InterPro" id="IPR042213">
    <property type="entry name" value="NBD_C_sf"/>
</dbReference>
<keyword evidence="4" id="KW-0418">Kinase</keyword>
<keyword evidence="3" id="KW-0547">Nucleotide-binding</keyword>
<proteinExistence type="inferred from homology"/>
<dbReference type="Pfam" id="PF07005">
    <property type="entry name" value="SBD_N"/>
    <property type="match status" value="1"/>
</dbReference>
<dbReference type="OrthoDB" id="153193at2"/>
<evidence type="ECO:0000256" key="1">
    <source>
        <dbReference type="ARBA" id="ARBA00005715"/>
    </source>
</evidence>
<reference evidence="9 10" key="1">
    <citation type="submission" date="2018-06" db="EMBL/GenBank/DDBJ databases">
        <title>Sphaerisporangium craniellae sp. nov., isolated from a marine sponge in the South China Sea.</title>
        <authorList>
            <person name="Li L."/>
        </authorList>
    </citation>
    <scope>NUCLEOTIDE SEQUENCE [LARGE SCALE GENOMIC DNA]</scope>
    <source>
        <strain evidence="9 10">LHW63015</strain>
    </source>
</reference>
<dbReference type="GO" id="GO:0005524">
    <property type="term" value="F:ATP binding"/>
    <property type="evidence" value="ECO:0007669"/>
    <property type="project" value="UniProtKB-KW"/>
</dbReference>
<keyword evidence="10" id="KW-1185">Reference proteome</keyword>
<dbReference type="AlphaFoldDB" id="A0A366LK54"/>
<dbReference type="InterPro" id="IPR031475">
    <property type="entry name" value="NBD_C"/>
</dbReference>
<evidence type="ECO:0000256" key="2">
    <source>
        <dbReference type="ARBA" id="ARBA00022679"/>
    </source>
</evidence>
<comment type="caution">
    <text evidence="9">The sequence shown here is derived from an EMBL/GenBank/DDBJ whole genome shotgun (WGS) entry which is preliminary data.</text>
</comment>
<evidence type="ECO:0000256" key="3">
    <source>
        <dbReference type="ARBA" id="ARBA00022741"/>
    </source>
</evidence>
<dbReference type="Gene3D" id="3.40.50.10840">
    <property type="entry name" value="Putative sugar-binding, N-terminal domain"/>
    <property type="match status" value="1"/>
</dbReference>
<keyword evidence="5" id="KW-0067">ATP-binding</keyword>
<organism evidence="9 10">
    <name type="scientific">Spongiactinospora rosea</name>
    <dbReference type="NCBI Taxonomy" id="2248750"/>
    <lineage>
        <taxon>Bacteria</taxon>
        <taxon>Bacillati</taxon>
        <taxon>Actinomycetota</taxon>
        <taxon>Actinomycetes</taxon>
        <taxon>Streptosporangiales</taxon>
        <taxon>Streptosporangiaceae</taxon>
        <taxon>Spongiactinospora</taxon>
    </lineage>
</organism>
<dbReference type="EMBL" id="QMEY01000046">
    <property type="protein sequence ID" value="RBQ13819.1"/>
    <property type="molecule type" value="Genomic_DNA"/>
</dbReference>
<dbReference type="InterPro" id="IPR037051">
    <property type="entry name" value="4-carb_acid_sugar_kinase_N_sf"/>
</dbReference>